<evidence type="ECO:0000256" key="7">
    <source>
        <dbReference type="ARBA" id="ARBA00023157"/>
    </source>
</evidence>
<dbReference type="InterPro" id="IPR035976">
    <property type="entry name" value="Sushi/SCR/CCP_sf"/>
</dbReference>
<keyword evidence="3 9" id="KW-0645">Protease</keyword>
<evidence type="ECO:0000256" key="2">
    <source>
        <dbReference type="ARBA" id="ARBA00022530"/>
    </source>
</evidence>
<dbReference type="OrthoDB" id="6380398at2759"/>
<name>A0A9J7KSM0_BRAFL</name>
<dbReference type="SUPFAM" id="SSF56496">
    <property type="entry name" value="Fibrinogen C-terminal domain-like"/>
    <property type="match status" value="5"/>
</dbReference>
<feature type="domain" description="Fibrinogen C-terminal" evidence="16">
    <location>
        <begin position="1675"/>
        <end position="1862"/>
    </location>
</feature>
<dbReference type="GO" id="GO:0005615">
    <property type="term" value="C:extracellular space"/>
    <property type="evidence" value="ECO:0000318"/>
    <property type="project" value="GO_Central"/>
</dbReference>
<gene>
    <name evidence="18" type="primary">LOC118411099</name>
</gene>
<evidence type="ECO:0000256" key="9">
    <source>
        <dbReference type="RuleBase" id="RU363034"/>
    </source>
</evidence>
<evidence type="ECO:0000256" key="11">
    <source>
        <dbReference type="SAM" id="SignalP"/>
    </source>
</evidence>
<dbReference type="Pfam" id="PF00084">
    <property type="entry name" value="Sushi"/>
    <property type="match status" value="4"/>
</dbReference>
<dbReference type="InterPro" id="IPR007110">
    <property type="entry name" value="Ig-like_dom"/>
</dbReference>
<keyword evidence="2" id="KW-0272">Extracellular matrix</keyword>
<evidence type="ECO:0000256" key="4">
    <source>
        <dbReference type="ARBA" id="ARBA00022729"/>
    </source>
</evidence>
<accession>A0A9J7KSM0</accession>
<dbReference type="PROSITE" id="PS00134">
    <property type="entry name" value="TRYPSIN_HIS"/>
    <property type="match status" value="1"/>
</dbReference>
<feature type="region of interest" description="Disordered" evidence="10">
    <location>
        <begin position="1173"/>
        <end position="1192"/>
    </location>
</feature>
<dbReference type="CDD" id="cd00190">
    <property type="entry name" value="Tryp_SPc"/>
    <property type="match status" value="1"/>
</dbReference>
<feature type="domain" description="Fibrinogen C-terminal" evidence="16">
    <location>
        <begin position="1905"/>
        <end position="2139"/>
    </location>
</feature>
<dbReference type="Pfam" id="PF02191">
    <property type="entry name" value="OLF"/>
    <property type="match status" value="1"/>
</dbReference>
<evidence type="ECO:0000259" key="13">
    <source>
        <dbReference type="PROSITE" id="PS50835"/>
    </source>
</evidence>
<keyword evidence="6 9" id="KW-0720">Serine protease</keyword>
<keyword evidence="2" id="KW-0964">Secreted</keyword>
<dbReference type="PROSITE" id="PS51406">
    <property type="entry name" value="FIBRINOGEN_C_2"/>
    <property type="match status" value="5"/>
</dbReference>
<evidence type="ECO:0000256" key="3">
    <source>
        <dbReference type="ARBA" id="ARBA00022670"/>
    </source>
</evidence>
<comment type="caution">
    <text evidence="8">Lacks conserved residue(s) required for the propagation of feature annotation.</text>
</comment>
<dbReference type="SMART" id="SM00186">
    <property type="entry name" value="FBG"/>
    <property type="match status" value="5"/>
</dbReference>
<proteinExistence type="predicted"/>
<keyword evidence="5 9" id="KW-0378">Hydrolase</keyword>
<dbReference type="InterPro" id="IPR033116">
    <property type="entry name" value="TRYPSIN_SER"/>
</dbReference>
<dbReference type="PROSITE" id="PS51132">
    <property type="entry name" value="OLF"/>
    <property type="match status" value="1"/>
</dbReference>
<dbReference type="InterPro" id="IPR043504">
    <property type="entry name" value="Peptidase_S1_PA_chymotrypsin"/>
</dbReference>
<dbReference type="SUPFAM" id="SSF48726">
    <property type="entry name" value="Immunoglobulin"/>
    <property type="match status" value="2"/>
</dbReference>
<dbReference type="InterPro" id="IPR014716">
    <property type="entry name" value="Fibrinogen_a/b/g_C_1"/>
</dbReference>
<evidence type="ECO:0000256" key="6">
    <source>
        <dbReference type="ARBA" id="ARBA00022825"/>
    </source>
</evidence>
<dbReference type="Gene3D" id="3.90.215.10">
    <property type="entry name" value="Gamma Fibrinogen, chain A, domain 1"/>
    <property type="match status" value="5"/>
</dbReference>
<evidence type="ECO:0000256" key="5">
    <source>
        <dbReference type="ARBA" id="ARBA00022801"/>
    </source>
</evidence>
<reference evidence="18" key="2">
    <citation type="submission" date="2025-08" db="UniProtKB">
        <authorList>
            <consortium name="RefSeq"/>
        </authorList>
    </citation>
    <scope>IDENTIFICATION</scope>
    <source>
        <strain evidence="18">S238N-H82</strain>
        <tissue evidence="18">Testes</tissue>
    </source>
</reference>
<protein>
    <submittedName>
        <fullName evidence="18">Uncharacterized protein LOC118411099</fullName>
    </submittedName>
</protein>
<feature type="domain" description="Fibrinogen C-terminal" evidence="16">
    <location>
        <begin position="1453"/>
        <end position="1673"/>
    </location>
</feature>
<dbReference type="Gene3D" id="2.10.70.10">
    <property type="entry name" value="Complement Module, domain 1"/>
    <property type="match status" value="4"/>
</dbReference>
<dbReference type="InterPro" id="IPR050373">
    <property type="entry name" value="Fibrinogen_C-term_domain"/>
</dbReference>
<feature type="domain" description="Sushi" evidence="14">
    <location>
        <begin position="608"/>
        <end position="664"/>
    </location>
</feature>
<keyword evidence="7 8" id="KW-1015">Disulfide bond</keyword>
<feature type="chain" id="PRO_5039919889" evidence="11">
    <location>
        <begin position="24"/>
        <end position="2142"/>
    </location>
</feature>
<comment type="subcellular location">
    <subcellularLocation>
        <location evidence="1">Secreted</location>
        <location evidence="1">Extracellular space</location>
        <location evidence="1">Extracellular matrix</location>
    </subcellularLocation>
</comment>
<dbReference type="InterPro" id="IPR002181">
    <property type="entry name" value="Fibrinogen_a/b/g_C_dom"/>
</dbReference>
<feature type="disulfide bond" evidence="8">
    <location>
        <begin position="521"/>
        <end position="548"/>
    </location>
</feature>
<dbReference type="Pfam" id="PF00089">
    <property type="entry name" value="Trypsin"/>
    <property type="match status" value="1"/>
</dbReference>
<dbReference type="SUPFAM" id="SSF57535">
    <property type="entry name" value="Complement control module/SCR domain"/>
    <property type="match status" value="4"/>
</dbReference>
<feature type="domain" description="Sushi" evidence="14">
    <location>
        <begin position="551"/>
        <end position="607"/>
    </location>
</feature>
<keyword evidence="8" id="KW-0768">Sushi</keyword>
<dbReference type="CDD" id="cd00087">
    <property type="entry name" value="FReD"/>
    <property type="match status" value="5"/>
</dbReference>
<evidence type="ECO:0000313" key="18">
    <source>
        <dbReference type="RefSeq" id="XP_035669025.1"/>
    </source>
</evidence>
<dbReference type="InterPro" id="IPR003112">
    <property type="entry name" value="Olfac-like_dom"/>
</dbReference>
<evidence type="ECO:0000259" key="16">
    <source>
        <dbReference type="PROSITE" id="PS51406"/>
    </source>
</evidence>
<dbReference type="InterPro" id="IPR020837">
    <property type="entry name" value="Fibrinogen_CS"/>
</dbReference>
<dbReference type="InterPro" id="IPR036056">
    <property type="entry name" value="Fibrinogen-like_C"/>
</dbReference>
<dbReference type="OMA" id="YNVCLQQ"/>
<dbReference type="PROSITE" id="PS00135">
    <property type="entry name" value="TRYPSIN_SER"/>
    <property type="match status" value="1"/>
</dbReference>
<dbReference type="NCBIfam" id="NF040941">
    <property type="entry name" value="GGGWT_bact"/>
    <property type="match status" value="1"/>
</dbReference>
<dbReference type="SMART" id="SM00020">
    <property type="entry name" value="Tryp_SPc"/>
    <property type="match status" value="1"/>
</dbReference>
<feature type="domain" description="Olfactomedin-like" evidence="15">
    <location>
        <begin position="1196"/>
        <end position="1443"/>
    </location>
</feature>
<dbReference type="InterPro" id="IPR001254">
    <property type="entry name" value="Trypsin_dom"/>
</dbReference>
<feature type="domain" description="Peptidase S1" evidence="12">
    <location>
        <begin position="243"/>
        <end position="485"/>
    </location>
</feature>
<dbReference type="GeneID" id="118411099"/>
<dbReference type="SMART" id="SM00284">
    <property type="entry name" value="OLF"/>
    <property type="match status" value="1"/>
</dbReference>
<dbReference type="SMART" id="SM00032">
    <property type="entry name" value="CCP"/>
    <property type="match status" value="4"/>
</dbReference>
<dbReference type="PROSITE" id="PS50923">
    <property type="entry name" value="SUSHI"/>
    <property type="match status" value="4"/>
</dbReference>
<keyword evidence="17" id="KW-1185">Reference proteome</keyword>
<sequence length="2142" mass="240256">MTIALALCASVLAILSSTTVSTTEHFVPLDSTDLHYRVRRQGPLAFAQRPVSISAELEDTVIFQCSAESNGGQPTSTWHKDGQRVASSQTGIFLLANKNLLVLVSRDNLGTYTCQLELDGDVITADARLTLKSDEDKVDFLERPQNASVNFGERQVFRCKVAGDIQPAWLKDGSSMFLDGQRVFQHRGDLHITSATVADTGRYTCSVSNGEQTAEVHAWLAVNVDTELVCGRPVYKKGPEGFIVGGTEADPGTIPWQAMLWDVRPTRNRHFCGGALVNSQWVVTAAHCIVEAEVTKDDFIVRLGKQVAKRGVFEENERSYTVQEVVVYDGFVHDTYDADLALIRLTEKVLYTDYILPVCLPSVGRARRLIRPGSAGTVSGWGRVVEGGPYSNVLKKVLIPRVSQGRCRRAHPQYDVTRNMFCAGRPGGGEDACDGDSGGPFTVFDEDREYLLGVVSWGDGCALAGKFGVYTRLHKFFAWIQATIVEENDQEEAGCVNLGAIANGRVVIDNSATPAQARYYCDAGYRLEGTAVRMCDSGGRWSEETPRCTALQCPPVEAPRNGAVRTPRRQHGDVTAYTCDSGYELKGPRSRVCQYGEWVGNEPRCEPAGCSIPNRPENGHVRYETRTHGSLATYTCTTGYDLAGPHMRECVRGQWAGSEPACEKGAVLCPPVEAPANGAVQVSGRQAGDRARFTCAPGYNIIGPQSILCEDGVWAGDEPTCQPKQEDFPRDCTDWYDQGQKDSGVYSIQPSDDSGGISSAWCEFDEDGAWTVIQRRQDGSVDFFRSWQEYKDGFGDAAGEYWLGNDNIYHLTNQAQYKLRIDMEAFDGRTFFAEYSHFRVENEANDYKLRLGNHSGNIRDGMTKLDRDQPFTTKDHGARQGSHCASVQKTGWWFGNVCLNWANLNGVYKDSGEYTGEQNGIFWFPLRGHGYPKLHSLKKVTMKLRRLAEPDETASGKDCAELYSQGKKGSGVHVIGDGVMVYCDMETSGGGWTVIQKRQDGSTDFFLEKGWEEYKRGFGVAHAEYWLGNDNIYDLVGGETPNRLRIDIEDWNGEKRYAEYGEFRIAGPDDNYRLHLAEYSGTAGDAMLNSRKVSNNGLQFSTKDRDNDPNDISNCAVQFKGAWWYSNCGSSNLNGKYYTEEPKHNVHGGIFWQPWKDRYYSFKKVEMKVRPASFPDNDDVEPTPTQTPAPEECKGQCGGSNCELKSVKNPVDHRTSGFYQGAWMKDPTGDPDTIYYMNNYYVGSILVYRNLEDFKNDLQQKTIKVSACGTGHAVYNGNFYSTRYHSNTMFKMNLKTGATVERVLLNAGSKNTYHYQGKGLTDIDFAVDEKGLWVIYATPQNGGRIVVSRLNPEDLSIMQTWNTTYNKKNAANAFMICGVLYTVVRQRGVDYSFNTTTGQEGSPGLPFPTVTSDIRHLSYNHRERKLYAWRAGHQVTYDLEIAGLPDKGSAPKLCRGKVCKDCSDAYNYHKQDGVYTIEPEPGMSFQVYCRMVGGGGWTVIQRRKDGSENFYRAWNDYKDGFGTPGDETWLGNEKIHALTKRGVYKLRVDLVDYQGNEEYAEYDLFYIAGEKDMYKLRLGDYSGTAGDSLRYHANHPFSTKDRDNDGHGTNCAAVNKGGWWHDGCYNANLNGKWYPQESHTRHPDGLVWWQWPHWENNYQFSLKSTEMRIKFQPDAQDTELYVDCDAVKRSGAQSSGVFWIRPRYVLEPFPVRCDLQDGQGAWTVIQQRKHTESENFTRGWEDYKNGFGVISREYWLGNEKIHLLTKEGGVRVKIQVESFGGLRQSYEFDNFKVAGEEENYRLTLTDYTGRPDSCMERAGQDLNGMAFSTIDRDNDRAGYSCAERWNGGWWYRGCSLLILNGVIKEYNGHDEYREVTGRGEGLYNVCLQQGPPVSLSTVTIKIQARERADVYRDCDHARGEGKTASGVYQIQPQGATAPFSVFCEMESSGGGWTVIQTANQGKARVNFTRGWDDYKTGFGDLEGELWLGLENIYTLTNQGQYALQIDFKSYTGVSSYTLYSSFKVASEADSYRLHLGQRLRGTSDCLNTRSTGKNVTGMAFSTFDRDHDLARYNCAEKFRGGWWFNSCSSVILNGVKKYWKTHDQYYKEVRQGLGLYNVCLQQGPPVSLSDVIMKISTFPNLS</sequence>
<dbReference type="InterPro" id="IPR001314">
    <property type="entry name" value="Peptidase_S1A"/>
</dbReference>
<dbReference type="PANTHER" id="PTHR19143:SF458">
    <property type="entry name" value="FIBRINOGEN C-TERMINAL DOMAIN-CONTAINING PROTEIN-RELATED"/>
    <property type="match status" value="1"/>
</dbReference>
<dbReference type="SUPFAM" id="SSF50494">
    <property type="entry name" value="Trypsin-like serine proteases"/>
    <property type="match status" value="1"/>
</dbReference>
<reference evidence="17" key="1">
    <citation type="journal article" date="2020" name="Nat. Ecol. Evol.">
        <title>Deeply conserved synteny resolves early events in vertebrate evolution.</title>
        <authorList>
            <person name="Simakov O."/>
            <person name="Marletaz F."/>
            <person name="Yue J.X."/>
            <person name="O'Connell B."/>
            <person name="Jenkins J."/>
            <person name="Brandt A."/>
            <person name="Calef R."/>
            <person name="Tung C.H."/>
            <person name="Huang T.K."/>
            <person name="Schmutz J."/>
            <person name="Satoh N."/>
            <person name="Yu J.K."/>
            <person name="Putnam N.H."/>
            <person name="Green R.E."/>
            <person name="Rokhsar D.S."/>
        </authorList>
    </citation>
    <scope>NUCLEOTIDE SEQUENCE [LARGE SCALE GENOMIC DNA]</scope>
    <source>
        <strain evidence="17">S238N-H82</strain>
    </source>
</reference>
<dbReference type="InterPro" id="IPR000436">
    <property type="entry name" value="Sushi_SCR_CCP_dom"/>
</dbReference>
<dbReference type="KEGG" id="bfo:118411099"/>
<dbReference type="InterPro" id="IPR003599">
    <property type="entry name" value="Ig_sub"/>
</dbReference>
<keyword evidence="4 11" id="KW-0732">Signal</keyword>
<organism evidence="17 18">
    <name type="scientific">Branchiostoma floridae</name>
    <name type="common">Florida lancelet</name>
    <name type="synonym">Amphioxus</name>
    <dbReference type="NCBI Taxonomy" id="7739"/>
    <lineage>
        <taxon>Eukaryota</taxon>
        <taxon>Metazoa</taxon>
        <taxon>Chordata</taxon>
        <taxon>Cephalochordata</taxon>
        <taxon>Leptocardii</taxon>
        <taxon>Amphioxiformes</taxon>
        <taxon>Branchiostomatidae</taxon>
        <taxon>Branchiostoma</taxon>
    </lineage>
</organism>
<evidence type="ECO:0000259" key="12">
    <source>
        <dbReference type="PROSITE" id="PS50240"/>
    </source>
</evidence>
<dbReference type="InterPro" id="IPR009003">
    <property type="entry name" value="Peptidase_S1_PA"/>
</dbReference>
<dbReference type="Gene3D" id="2.60.40.10">
    <property type="entry name" value="Immunoglobulins"/>
    <property type="match status" value="2"/>
</dbReference>
<dbReference type="PANTHER" id="PTHR19143">
    <property type="entry name" value="FIBRINOGEN/TENASCIN/ANGIOPOEITIN"/>
    <property type="match status" value="1"/>
</dbReference>
<evidence type="ECO:0000259" key="15">
    <source>
        <dbReference type="PROSITE" id="PS51132"/>
    </source>
</evidence>
<dbReference type="RefSeq" id="XP_035669025.1">
    <property type="nucleotide sequence ID" value="XM_035813132.1"/>
</dbReference>
<dbReference type="Pfam" id="PF07679">
    <property type="entry name" value="I-set"/>
    <property type="match status" value="2"/>
</dbReference>
<dbReference type="InterPro" id="IPR013098">
    <property type="entry name" value="Ig_I-set"/>
</dbReference>
<dbReference type="InterPro" id="IPR018114">
    <property type="entry name" value="TRYPSIN_HIS"/>
</dbReference>
<dbReference type="SMART" id="SM00409">
    <property type="entry name" value="IG"/>
    <property type="match status" value="2"/>
</dbReference>
<evidence type="ECO:0000256" key="1">
    <source>
        <dbReference type="ARBA" id="ARBA00004498"/>
    </source>
</evidence>
<feature type="domain" description="Ig-like" evidence="13">
    <location>
        <begin position="43"/>
        <end position="130"/>
    </location>
</feature>
<evidence type="ECO:0000259" key="14">
    <source>
        <dbReference type="PROSITE" id="PS50923"/>
    </source>
</evidence>
<evidence type="ECO:0000256" key="8">
    <source>
        <dbReference type="PROSITE-ProRule" id="PRU00302"/>
    </source>
</evidence>
<dbReference type="GO" id="GO:0006508">
    <property type="term" value="P:proteolysis"/>
    <property type="evidence" value="ECO:0007669"/>
    <property type="project" value="UniProtKB-KW"/>
</dbReference>
<feature type="domain" description="Sushi" evidence="14">
    <location>
        <begin position="667"/>
        <end position="723"/>
    </location>
</feature>
<evidence type="ECO:0000256" key="10">
    <source>
        <dbReference type="SAM" id="MobiDB-lite"/>
    </source>
</evidence>
<dbReference type="PROSITE" id="PS50835">
    <property type="entry name" value="IG_LIKE"/>
    <property type="match status" value="2"/>
</dbReference>
<dbReference type="PROSITE" id="PS00514">
    <property type="entry name" value="FIBRINOGEN_C_1"/>
    <property type="match status" value="1"/>
</dbReference>
<dbReference type="FunFam" id="2.40.10.10:FF:000120">
    <property type="entry name" value="Putative serine protease"/>
    <property type="match status" value="1"/>
</dbReference>
<dbReference type="InterPro" id="IPR013783">
    <property type="entry name" value="Ig-like_fold"/>
</dbReference>
<feature type="domain" description="Fibrinogen C-terminal" evidence="16">
    <location>
        <begin position="723"/>
        <end position="948"/>
    </location>
</feature>
<dbReference type="PRINTS" id="PR00722">
    <property type="entry name" value="CHYMOTRYPSIN"/>
</dbReference>
<feature type="signal peptide" evidence="11">
    <location>
        <begin position="1"/>
        <end position="23"/>
    </location>
</feature>
<feature type="domain" description="Sushi" evidence="14">
    <location>
        <begin position="493"/>
        <end position="550"/>
    </location>
</feature>
<dbReference type="Gene3D" id="2.40.10.10">
    <property type="entry name" value="Trypsin-like serine proteases"/>
    <property type="match status" value="2"/>
</dbReference>
<dbReference type="GO" id="GO:0004252">
    <property type="term" value="F:serine-type endopeptidase activity"/>
    <property type="evidence" value="ECO:0007669"/>
    <property type="project" value="InterPro"/>
</dbReference>
<dbReference type="InterPro" id="IPR036179">
    <property type="entry name" value="Ig-like_dom_sf"/>
</dbReference>
<feature type="domain" description="Fibrinogen C-terminal" evidence="16">
    <location>
        <begin position="950"/>
        <end position="1173"/>
    </location>
</feature>
<dbReference type="CDD" id="cd00033">
    <property type="entry name" value="CCP"/>
    <property type="match status" value="4"/>
</dbReference>
<dbReference type="Proteomes" id="UP000001554">
    <property type="component" value="Chromosome 3"/>
</dbReference>
<feature type="domain" description="Ig-like" evidence="13">
    <location>
        <begin position="136"/>
        <end position="217"/>
    </location>
</feature>
<dbReference type="PROSITE" id="PS50240">
    <property type="entry name" value="TRYPSIN_DOM"/>
    <property type="match status" value="1"/>
</dbReference>
<dbReference type="Pfam" id="PF00147">
    <property type="entry name" value="Fibrinogen_C"/>
    <property type="match status" value="5"/>
</dbReference>
<evidence type="ECO:0000313" key="17">
    <source>
        <dbReference type="Proteomes" id="UP000001554"/>
    </source>
</evidence>
<dbReference type="FunFam" id="3.90.215.10:FF:000001">
    <property type="entry name" value="Tenascin isoform 1"/>
    <property type="match status" value="2"/>
</dbReference>